<dbReference type="PROSITE" id="PS00211">
    <property type="entry name" value="ABC_TRANSPORTER_1"/>
    <property type="match status" value="1"/>
</dbReference>
<dbReference type="FunFam" id="3.40.50.300:FF:000287">
    <property type="entry name" value="Multidrug ABC transporter ATP-binding protein"/>
    <property type="match status" value="1"/>
</dbReference>
<sequence length="701" mass="77188">MSTKTAQSPAKSASNSSAKSSSSANRRSSSNRRTINWPVLKRLASCVLVYRAKIFVIIAAIIVSSIVQAACAMFLQSLVDVYILPLVGKHNPDWMPLVRMIMLMASVYAVGVFSCWLWSRLVANISESVMRDLRDAMFRHQQKLSLRYLDAQGYGDIMSRYTNDTEVLREAISWAFPDSFSALISITAAFVSIMWLSLPVAAFVAVFTVVLLFLVRFMLKRSGKLFEQFQHALGELNKFVEESATGNKVIKIFNHETVTLEKLDDCVEKVQKISASANSYANNVMPIISNASYLLYVLIALLGAWAASVGLPTLGMAGSGALTLGTLISLLTLSRAFINPIGEITMQLNSLMMAIAGASRIFELLDEEVEPDDGTVRLVKVRISQTQSQENAHTFDVLEEVSEKTEGEHVYWAWKRAAQDNGTKAVVRASQLSQMAQTVVCHAKRDALTSQDGRYTLLRGDVRFTDVVFGYDPEKPVLHDITWFAKPGQKVALVGATGAGKTTIANLLTRFYDIDDGQILYDGIDVRDICKTDLRYAIGTVLQDVNLFTGSVMDNIRYGRLDATDEECVKAAKLAHADAFIGQLSHGYDTQLTNGGEGLSQGQKQLISIARAAVANPPVLILDEATSSIDTHTEALVQHGMDALMQDRTVFVIAHRLSTVRNADVIMVLDHGRIVERGSHEDLMAQRGEYYQLCTGAIELE</sequence>
<keyword evidence="2" id="KW-0813">Transport</keyword>
<feature type="region of interest" description="Disordered" evidence="11">
    <location>
        <begin position="1"/>
        <end position="29"/>
    </location>
</feature>
<dbReference type="Pfam" id="PF00005">
    <property type="entry name" value="ABC_tran"/>
    <property type="match status" value="1"/>
</dbReference>
<protein>
    <recommendedName>
        <fullName evidence="10">Fatty acid ABC transporter ATP-binding/permease protein</fullName>
    </recommendedName>
</protein>
<evidence type="ECO:0000256" key="4">
    <source>
        <dbReference type="ARBA" id="ARBA00022741"/>
    </source>
</evidence>
<keyword evidence="4" id="KW-0547">Nucleotide-binding</keyword>
<dbReference type="InterPro" id="IPR036640">
    <property type="entry name" value="ABC1_TM_sf"/>
</dbReference>
<dbReference type="Gene3D" id="3.40.50.300">
    <property type="entry name" value="P-loop containing nucleotide triphosphate hydrolases"/>
    <property type="match status" value="1"/>
</dbReference>
<dbReference type="OrthoDB" id="9806127at2"/>
<evidence type="ECO:0000259" key="13">
    <source>
        <dbReference type="PROSITE" id="PS50893"/>
    </source>
</evidence>
<dbReference type="PROSITE" id="PS50929">
    <property type="entry name" value="ABC_TM1F"/>
    <property type="match status" value="1"/>
</dbReference>
<dbReference type="CDD" id="cd18547">
    <property type="entry name" value="ABC_6TM_Tm288_like"/>
    <property type="match status" value="1"/>
</dbReference>
<keyword evidence="5" id="KW-0067">ATP-binding</keyword>
<name>A0A3E1J1Y7_GARVA</name>
<dbReference type="AlphaFoldDB" id="A0A3E1J1Y7"/>
<evidence type="ECO:0000256" key="6">
    <source>
        <dbReference type="ARBA" id="ARBA00022989"/>
    </source>
</evidence>
<gene>
    <name evidence="15" type="ORF">AXE77_02485</name>
</gene>
<keyword evidence="7 12" id="KW-0472">Membrane</keyword>
<comment type="caution">
    <text evidence="15">The sequence shown here is derived from an EMBL/GenBank/DDBJ whole genome shotgun (WGS) entry which is preliminary data.</text>
</comment>
<organism evidence="15 16">
    <name type="scientific">Gardnerella vaginalis</name>
    <dbReference type="NCBI Taxonomy" id="2702"/>
    <lineage>
        <taxon>Bacteria</taxon>
        <taxon>Bacillati</taxon>
        <taxon>Actinomycetota</taxon>
        <taxon>Actinomycetes</taxon>
        <taxon>Bifidobacteriales</taxon>
        <taxon>Bifidobacteriaceae</taxon>
        <taxon>Gardnerella</taxon>
    </lineage>
</organism>
<keyword evidence="6 12" id="KW-1133">Transmembrane helix</keyword>
<dbReference type="GO" id="GO:0016887">
    <property type="term" value="F:ATP hydrolysis activity"/>
    <property type="evidence" value="ECO:0007669"/>
    <property type="project" value="InterPro"/>
</dbReference>
<reference evidence="15 16" key="1">
    <citation type="submission" date="2016-02" db="EMBL/GenBank/DDBJ databases">
        <authorList>
            <person name="Alioto T."/>
            <person name="Alioto T."/>
        </authorList>
    </citation>
    <scope>NUCLEOTIDE SEQUENCE [LARGE SCALE GENOMIC DNA]</scope>
    <source>
        <strain evidence="15 16">NR010</strain>
    </source>
</reference>
<evidence type="ECO:0000259" key="14">
    <source>
        <dbReference type="PROSITE" id="PS50929"/>
    </source>
</evidence>
<dbReference type="SUPFAM" id="SSF90123">
    <property type="entry name" value="ABC transporter transmembrane region"/>
    <property type="match status" value="1"/>
</dbReference>
<dbReference type="Gene3D" id="1.20.1560.10">
    <property type="entry name" value="ABC transporter type 1, transmembrane domain"/>
    <property type="match status" value="2"/>
</dbReference>
<dbReference type="GO" id="GO:0005886">
    <property type="term" value="C:plasma membrane"/>
    <property type="evidence" value="ECO:0007669"/>
    <property type="project" value="UniProtKB-SubCell"/>
</dbReference>
<dbReference type="SMART" id="SM00382">
    <property type="entry name" value="AAA"/>
    <property type="match status" value="1"/>
</dbReference>
<dbReference type="EMBL" id="LRTV01000001">
    <property type="protein sequence ID" value="RFD80370.1"/>
    <property type="molecule type" value="Genomic_DNA"/>
</dbReference>
<feature type="transmembrane region" description="Helical" evidence="12">
    <location>
        <begin position="54"/>
        <end position="77"/>
    </location>
</feature>
<dbReference type="InterPro" id="IPR011527">
    <property type="entry name" value="ABC1_TM_dom"/>
</dbReference>
<dbReference type="SUPFAM" id="SSF52540">
    <property type="entry name" value="P-loop containing nucleoside triphosphate hydrolases"/>
    <property type="match status" value="1"/>
</dbReference>
<dbReference type="RefSeq" id="WP_116711965.1">
    <property type="nucleotide sequence ID" value="NZ_LRTV01000001.1"/>
</dbReference>
<dbReference type="PANTHER" id="PTHR43394">
    <property type="entry name" value="ATP-DEPENDENT PERMEASE MDL1, MITOCHONDRIAL"/>
    <property type="match status" value="1"/>
</dbReference>
<dbReference type="GO" id="GO:0005524">
    <property type="term" value="F:ATP binding"/>
    <property type="evidence" value="ECO:0007669"/>
    <property type="project" value="UniProtKB-KW"/>
</dbReference>
<dbReference type="Proteomes" id="UP000259221">
    <property type="component" value="Unassembled WGS sequence"/>
</dbReference>
<dbReference type="PROSITE" id="PS50893">
    <property type="entry name" value="ABC_TRANSPORTER_2"/>
    <property type="match status" value="1"/>
</dbReference>
<feature type="transmembrane region" description="Helical" evidence="12">
    <location>
        <begin position="97"/>
        <end position="118"/>
    </location>
</feature>
<feature type="transmembrane region" description="Helical" evidence="12">
    <location>
        <begin position="202"/>
        <end position="219"/>
    </location>
</feature>
<accession>A0A3E1J1Y7</accession>
<evidence type="ECO:0000256" key="5">
    <source>
        <dbReference type="ARBA" id="ARBA00022840"/>
    </source>
</evidence>
<evidence type="ECO:0000256" key="9">
    <source>
        <dbReference type="ARBA" id="ARBA00061644"/>
    </source>
</evidence>
<comment type="function">
    <text evidence="8">ABC transporter involved in fatty acid import. Transmembrane domains (TMD) form a pore in the membrane and the ATP-binding domain (NBD) is responsible for energy generation.</text>
</comment>
<evidence type="ECO:0000313" key="16">
    <source>
        <dbReference type="Proteomes" id="UP000259221"/>
    </source>
</evidence>
<evidence type="ECO:0000313" key="15">
    <source>
        <dbReference type="EMBL" id="RFD80370.1"/>
    </source>
</evidence>
<proteinExistence type="inferred from homology"/>
<evidence type="ECO:0000256" key="10">
    <source>
        <dbReference type="ARBA" id="ARBA00071747"/>
    </source>
</evidence>
<feature type="transmembrane region" description="Helical" evidence="12">
    <location>
        <begin position="293"/>
        <end position="311"/>
    </location>
</feature>
<evidence type="ECO:0000256" key="2">
    <source>
        <dbReference type="ARBA" id="ARBA00022448"/>
    </source>
</evidence>
<feature type="domain" description="ABC transmembrane type-1" evidence="14">
    <location>
        <begin position="55"/>
        <end position="353"/>
    </location>
</feature>
<dbReference type="CDD" id="cd03254">
    <property type="entry name" value="ABCC_Glucan_exporter_like"/>
    <property type="match status" value="1"/>
</dbReference>
<evidence type="ECO:0000256" key="8">
    <source>
        <dbReference type="ARBA" id="ARBA00055053"/>
    </source>
</evidence>
<dbReference type="InterPro" id="IPR003439">
    <property type="entry name" value="ABC_transporter-like_ATP-bd"/>
</dbReference>
<comment type="subcellular location">
    <subcellularLocation>
        <location evidence="1">Cell membrane</location>
        <topology evidence="1">Multi-pass membrane protein</topology>
    </subcellularLocation>
</comment>
<evidence type="ECO:0000256" key="11">
    <source>
        <dbReference type="SAM" id="MobiDB-lite"/>
    </source>
</evidence>
<dbReference type="InterPro" id="IPR017871">
    <property type="entry name" value="ABC_transporter-like_CS"/>
</dbReference>
<dbReference type="GO" id="GO:0015421">
    <property type="term" value="F:ABC-type oligopeptide transporter activity"/>
    <property type="evidence" value="ECO:0007669"/>
    <property type="project" value="TreeGrafter"/>
</dbReference>
<comment type="similarity">
    <text evidence="9">Belongs to the ABC transporter superfamily. Lipid exporter (TC 3.A.1.106) family.</text>
</comment>
<evidence type="ECO:0000256" key="1">
    <source>
        <dbReference type="ARBA" id="ARBA00004651"/>
    </source>
</evidence>
<dbReference type="Pfam" id="PF00664">
    <property type="entry name" value="ABC_membrane"/>
    <property type="match status" value="1"/>
</dbReference>
<feature type="compositionally biased region" description="Low complexity" evidence="11">
    <location>
        <begin position="10"/>
        <end position="29"/>
    </location>
</feature>
<dbReference type="InterPro" id="IPR003593">
    <property type="entry name" value="AAA+_ATPase"/>
</dbReference>
<dbReference type="InterPro" id="IPR027417">
    <property type="entry name" value="P-loop_NTPase"/>
</dbReference>
<evidence type="ECO:0000256" key="3">
    <source>
        <dbReference type="ARBA" id="ARBA00022692"/>
    </source>
</evidence>
<dbReference type="PANTHER" id="PTHR43394:SF1">
    <property type="entry name" value="ATP-BINDING CASSETTE SUB-FAMILY B MEMBER 10, MITOCHONDRIAL"/>
    <property type="match status" value="1"/>
</dbReference>
<keyword evidence="3 12" id="KW-0812">Transmembrane</keyword>
<evidence type="ECO:0000256" key="12">
    <source>
        <dbReference type="SAM" id="Phobius"/>
    </source>
</evidence>
<dbReference type="InterPro" id="IPR039421">
    <property type="entry name" value="Type_1_exporter"/>
</dbReference>
<evidence type="ECO:0000256" key="7">
    <source>
        <dbReference type="ARBA" id="ARBA00023136"/>
    </source>
</evidence>
<feature type="domain" description="ABC transporter" evidence="13">
    <location>
        <begin position="462"/>
        <end position="696"/>
    </location>
</feature>